<dbReference type="InterPro" id="IPR020057">
    <property type="entry name" value="Ribosomal_bL25_b-dom"/>
</dbReference>
<sequence>MSFKIKAEKRDVFGKNVSRRLRREGMIPAILYGGDASNVPLTLRKEEVFMILKSDTGENTVFQVSFDSEIRDVMIKELQKDPVTDEILHADFVHIAMDKVIRVSVPVMIVGEAVGVKAEGGFVDFITREIEVECLPKDIPEHIEIDISDLHLRQSLKAEDIALPEGVKLITSSDTILVMIEVPVKEEEIEVEEEEEVIGEEEEPEVLGKEKLEKEKEGEGAEEEKKGKGATEEKRGKDEKKAKERE</sequence>
<dbReference type="NCBIfam" id="TIGR00731">
    <property type="entry name" value="bL25_bact_ctc"/>
    <property type="match status" value="1"/>
</dbReference>
<dbReference type="Gene3D" id="2.170.120.20">
    <property type="entry name" value="Ribosomal protein L25, beta domain"/>
    <property type="match status" value="1"/>
</dbReference>
<dbReference type="Pfam" id="PF14693">
    <property type="entry name" value="Ribosomal_TL5_C"/>
    <property type="match status" value="1"/>
</dbReference>
<dbReference type="InterPro" id="IPR020930">
    <property type="entry name" value="Ribosomal_uL5_bac-type"/>
</dbReference>
<accession>A0A0F9SHY2</accession>
<evidence type="ECO:0000256" key="5">
    <source>
        <dbReference type="SAM" id="MobiDB-lite"/>
    </source>
</evidence>
<name>A0A0F9SHY2_9ZZZZ</name>
<keyword evidence="1" id="KW-0699">rRNA-binding</keyword>
<evidence type="ECO:0000259" key="6">
    <source>
        <dbReference type="Pfam" id="PF01386"/>
    </source>
</evidence>
<dbReference type="NCBIfam" id="NF004612">
    <property type="entry name" value="PRK05943.1"/>
    <property type="match status" value="1"/>
</dbReference>
<feature type="region of interest" description="Disordered" evidence="5">
    <location>
        <begin position="189"/>
        <end position="246"/>
    </location>
</feature>
<gene>
    <name evidence="8" type="ORF">LCGC14_0517690</name>
</gene>
<feature type="compositionally biased region" description="Basic and acidic residues" evidence="5">
    <location>
        <begin position="206"/>
        <end position="246"/>
    </location>
</feature>
<dbReference type="EMBL" id="LAZR01000642">
    <property type="protein sequence ID" value="KKN61882.1"/>
    <property type="molecule type" value="Genomic_DNA"/>
</dbReference>
<evidence type="ECO:0000256" key="3">
    <source>
        <dbReference type="ARBA" id="ARBA00022980"/>
    </source>
</evidence>
<dbReference type="PANTHER" id="PTHR33284">
    <property type="entry name" value="RIBOSOMAL PROTEIN L25/GLN-TRNA SYNTHETASE, ANTI-CODON-BINDING DOMAIN-CONTAINING PROTEIN"/>
    <property type="match status" value="1"/>
</dbReference>
<dbReference type="SUPFAM" id="SSF50715">
    <property type="entry name" value="Ribosomal protein L25-like"/>
    <property type="match status" value="1"/>
</dbReference>
<reference evidence="8" key="1">
    <citation type="journal article" date="2015" name="Nature">
        <title>Complex archaea that bridge the gap between prokaryotes and eukaryotes.</title>
        <authorList>
            <person name="Spang A."/>
            <person name="Saw J.H."/>
            <person name="Jorgensen S.L."/>
            <person name="Zaremba-Niedzwiedzka K."/>
            <person name="Martijn J."/>
            <person name="Lind A.E."/>
            <person name="van Eijk R."/>
            <person name="Schleper C."/>
            <person name="Guy L."/>
            <person name="Ettema T.J."/>
        </authorList>
    </citation>
    <scope>NUCLEOTIDE SEQUENCE</scope>
</reference>
<dbReference type="InterPro" id="IPR037121">
    <property type="entry name" value="Ribosomal_bL25_C"/>
</dbReference>
<keyword evidence="3" id="KW-0689">Ribosomal protein</keyword>
<protein>
    <submittedName>
        <fullName evidence="8">Uncharacterized protein</fullName>
    </submittedName>
</protein>
<keyword evidence="2" id="KW-0694">RNA-binding</keyword>
<dbReference type="CDD" id="cd00495">
    <property type="entry name" value="Ribosomal_L25_TL5_CTC"/>
    <property type="match status" value="1"/>
</dbReference>
<dbReference type="GO" id="GO:0008097">
    <property type="term" value="F:5S rRNA binding"/>
    <property type="evidence" value="ECO:0007669"/>
    <property type="project" value="InterPro"/>
</dbReference>
<dbReference type="PANTHER" id="PTHR33284:SF1">
    <property type="entry name" value="RIBOSOMAL PROTEIN L25_GLN-TRNA SYNTHETASE, ANTI-CODON-BINDING DOMAIN-CONTAINING PROTEIN"/>
    <property type="match status" value="1"/>
</dbReference>
<dbReference type="GO" id="GO:0022625">
    <property type="term" value="C:cytosolic large ribosomal subunit"/>
    <property type="evidence" value="ECO:0007669"/>
    <property type="project" value="TreeGrafter"/>
</dbReference>
<proteinExistence type="inferred from homology"/>
<feature type="compositionally biased region" description="Acidic residues" evidence="5">
    <location>
        <begin position="189"/>
        <end position="205"/>
    </location>
</feature>
<evidence type="ECO:0000256" key="4">
    <source>
        <dbReference type="ARBA" id="ARBA00023274"/>
    </source>
</evidence>
<dbReference type="InterPro" id="IPR029751">
    <property type="entry name" value="Ribosomal_L25_dom"/>
</dbReference>
<dbReference type="InterPro" id="IPR001021">
    <property type="entry name" value="Ribosomal_bL25_long"/>
</dbReference>
<keyword evidence="4" id="KW-0687">Ribonucleoprotein</keyword>
<evidence type="ECO:0000259" key="7">
    <source>
        <dbReference type="Pfam" id="PF14693"/>
    </source>
</evidence>
<dbReference type="HAMAP" id="MF_01334">
    <property type="entry name" value="Ribosomal_bL25_CTC"/>
    <property type="match status" value="1"/>
</dbReference>
<dbReference type="GO" id="GO:0003735">
    <property type="term" value="F:structural constituent of ribosome"/>
    <property type="evidence" value="ECO:0007669"/>
    <property type="project" value="InterPro"/>
</dbReference>
<dbReference type="AlphaFoldDB" id="A0A0F9SHY2"/>
<dbReference type="Gene3D" id="2.40.240.10">
    <property type="entry name" value="Ribosomal Protein L25, Chain P"/>
    <property type="match status" value="1"/>
</dbReference>
<dbReference type="GO" id="GO:0006412">
    <property type="term" value="P:translation"/>
    <property type="evidence" value="ECO:0007669"/>
    <property type="project" value="InterPro"/>
</dbReference>
<feature type="domain" description="Large ribosomal subunit protein bL25 L25" evidence="6">
    <location>
        <begin position="5"/>
        <end position="92"/>
    </location>
</feature>
<dbReference type="Pfam" id="PF01386">
    <property type="entry name" value="Ribosomal_L25p"/>
    <property type="match status" value="1"/>
</dbReference>
<feature type="domain" description="Large ribosomal subunit protein bL25 beta" evidence="7">
    <location>
        <begin position="101"/>
        <end position="183"/>
    </location>
</feature>
<organism evidence="8">
    <name type="scientific">marine sediment metagenome</name>
    <dbReference type="NCBI Taxonomy" id="412755"/>
    <lineage>
        <taxon>unclassified sequences</taxon>
        <taxon>metagenomes</taxon>
        <taxon>ecological metagenomes</taxon>
    </lineage>
</organism>
<dbReference type="InterPro" id="IPR011035">
    <property type="entry name" value="Ribosomal_bL25/Gln-tRNA_synth"/>
</dbReference>
<evidence type="ECO:0000256" key="1">
    <source>
        <dbReference type="ARBA" id="ARBA00022730"/>
    </source>
</evidence>
<comment type="caution">
    <text evidence="8">The sequence shown here is derived from an EMBL/GenBank/DDBJ whole genome shotgun (WGS) entry which is preliminary data.</text>
</comment>
<dbReference type="InterPro" id="IPR020056">
    <property type="entry name" value="Rbsml_bL25/Gln-tRNA_synth_N"/>
</dbReference>
<evidence type="ECO:0000313" key="8">
    <source>
        <dbReference type="EMBL" id="KKN61882.1"/>
    </source>
</evidence>
<evidence type="ECO:0000256" key="2">
    <source>
        <dbReference type="ARBA" id="ARBA00022884"/>
    </source>
</evidence>